<feature type="transmembrane region" description="Helical" evidence="6">
    <location>
        <begin position="40"/>
        <end position="58"/>
    </location>
</feature>
<evidence type="ECO:0000256" key="5">
    <source>
        <dbReference type="ARBA" id="ARBA00023136"/>
    </source>
</evidence>
<dbReference type="RefSeq" id="WP_380026598.1">
    <property type="nucleotide sequence ID" value="NZ_JBHSHC010000112.1"/>
</dbReference>
<evidence type="ECO:0000256" key="2">
    <source>
        <dbReference type="ARBA" id="ARBA00005587"/>
    </source>
</evidence>
<evidence type="ECO:0000256" key="3">
    <source>
        <dbReference type="ARBA" id="ARBA00022692"/>
    </source>
</evidence>
<dbReference type="InterPro" id="IPR000791">
    <property type="entry name" value="Gpr1/Fun34/SatP-like"/>
</dbReference>
<evidence type="ECO:0000256" key="4">
    <source>
        <dbReference type="ARBA" id="ARBA00022989"/>
    </source>
</evidence>
<dbReference type="Proteomes" id="UP001596002">
    <property type="component" value="Unassembled WGS sequence"/>
</dbReference>
<keyword evidence="3 6" id="KW-0812">Transmembrane</keyword>
<keyword evidence="4 6" id="KW-1133">Transmembrane helix</keyword>
<name>A0ABV9Q417_9BACL</name>
<keyword evidence="5 6" id="KW-0472">Membrane</keyword>
<proteinExistence type="inferred from homology"/>
<sequence>MNEKSQIADPAPLGLAAFALTTFVLSLSNAHLVPSSISHLFLTLGLFYVSLLGCKAIIPEYVRKLQTP</sequence>
<keyword evidence="8" id="KW-1185">Reference proteome</keyword>
<dbReference type="Pfam" id="PF01184">
    <property type="entry name" value="Gpr1_Fun34_YaaH"/>
    <property type="match status" value="1"/>
</dbReference>
<comment type="subcellular location">
    <subcellularLocation>
        <location evidence="1">Membrane</location>
        <topology evidence="1">Multi-pass membrane protein</topology>
    </subcellularLocation>
</comment>
<dbReference type="EMBL" id="JBHSHC010000112">
    <property type="protein sequence ID" value="MFC4768648.1"/>
    <property type="molecule type" value="Genomic_DNA"/>
</dbReference>
<reference evidence="8" key="1">
    <citation type="journal article" date="2019" name="Int. J. Syst. Evol. Microbiol.">
        <title>The Global Catalogue of Microorganisms (GCM) 10K type strain sequencing project: providing services to taxonomists for standard genome sequencing and annotation.</title>
        <authorList>
            <consortium name="The Broad Institute Genomics Platform"/>
            <consortium name="The Broad Institute Genome Sequencing Center for Infectious Disease"/>
            <person name="Wu L."/>
            <person name="Ma J."/>
        </authorList>
    </citation>
    <scope>NUCLEOTIDE SEQUENCE [LARGE SCALE GENOMIC DNA]</scope>
    <source>
        <strain evidence="8">WYCCWR 12678</strain>
    </source>
</reference>
<comment type="similarity">
    <text evidence="2">Belongs to the acetate uptake transporter (AceTr) (TC 2.A.96) family.</text>
</comment>
<organism evidence="7 8">
    <name type="scientific">Effusibacillus consociatus</name>
    <dbReference type="NCBI Taxonomy" id="1117041"/>
    <lineage>
        <taxon>Bacteria</taxon>
        <taxon>Bacillati</taxon>
        <taxon>Bacillota</taxon>
        <taxon>Bacilli</taxon>
        <taxon>Bacillales</taxon>
        <taxon>Alicyclobacillaceae</taxon>
        <taxon>Effusibacillus</taxon>
    </lineage>
</organism>
<evidence type="ECO:0000313" key="7">
    <source>
        <dbReference type="EMBL" id="MFC4768648.1"/>
    </source>
</evidence>
<evidence type="ECO:0000256" key="6">
    <source>
        <dbReference type="SAM" id="Phobius"/>
    </source>
</evidence>
<evidence type="ECO:0000313" key="8">
    <source>
        <dbReference type="Proteomes" id="UP001596002"/>
    </source>
</evidence>
<accession>A0ABV9Q417</accession>
<protein>
    <submittedName>
        <fullName evidence="7">GPR1/FUN34/YaaH family transporter</fullName>
    </submittedName>
</protein>
<evidence type="ECO:0000256" key="1">
    <source>
        <dbReference type="ARBA" id="ARBA00004141"/>
    </source>
</evidence>
<gene>
    <name evidence="7" type="ORF">ACFO8Q_14985</name>
</gene>
<comment type="caution">
    <text evidence="7">The sequence shown here is derived from an EMBL/GenBank/DDBJ whole genome shotgun (WGS) entry which is preliminary data.</text>
</comment>